<dbReference type="InterPro" id="IPR028098">
    <property type="entry name" value="Glyco_trans_4-like_N"/>
</dbReference>
<dbReference type="CDD" id="cd03801">
    <property type="entry name" value="GT4_PimA-like"/>
    <property type="match status" value="1"/>
</dbReference>
<dbReference type="PANTHER" id="PTHR12526">
    <property type="entry name" value="GLYCOSYLTRANSFERASE"/>
    <property type="match status" value="1"/>
</dbReference>
<dbReference type="Pfam" id="PF13579">
    <property type="entry name" value="Glyco_trans_4_4"/>
    <property type="match status" value="1"/>
</dbReference>
<dbReference type="KEGG" id="meiy:MIN45_P0142"/>
<evidence type="ECO:0000259" key="1">
    <source>
        <dbReference type="Pfam" id="PF00534"/>
    </source>
</evidence>
<protein>
    <recommendedName>
        <fullName evidence="5">Glycosyltransferase</fullName>
    </recommendedName>
</protein>
<proteinExistence type="predicted"/>
<name>A0AAU9CT40_9GAMM</name>
<dbReference type="PANTHER" id="PTHR12526:SF636">
    <property type="entry name" value="BLL3647 PROTEIN"/>
    <property type="match status" value="1"/>
</dbReference>
<accession>A0AAU9CT40</accession>
<dbReference type="Proteomes" id="UP001321450">
    <property type="component" value="Chromosome"/>
</dbReference>
<dbReference type="InterPro" id="IPR001296">
    <property type="entry name" value="Glyco_trans_1"/>
</dbReference>
<dbReference type="GO" id="GO:0016757">
    <property type="term" value="F:glycosyltransferase activity"/>
    <property type="evidence" value="ECO:0007669"/>
    <property type="project" value="InterPro"/>
</dbReference>
<reference evidence="4" key="1">
    <citation type="journal article" date="2024" name="Int. J. Syst. Evol. Microbiol.">
        <title>Methylomarinovum tepidoasis sp. nov., a moderately thermophilic methanotroph of the family Methylothermaceae isolated from a deep-sea hydrothermal field.</title>
        <authorList>
            <person name="Hirayama H."/>
            <person name="Takaki Y."/>
            <person name="Abe M."/>
            <person name="Miyazaki M."/>
            <person name="Uematsu K."/>
            <person name="Matsui Y."/>
            <person name="Takai K."/>
        </authorList>
    </citation>
    <scope>NUCLEOTIDE SEQUENCE [LARGE SCALE GENOMIC DNA]</scope>
    <source>
        <strain evidence="4">IN45</strain>
    </source>
</reference>
<evidence type="ECO:0000313" key="4">
    <source>
        <dbReference type="Proteomes" id="UP001321450"/>
    </source>
</evidence>
<dbReference type="Gene3D" id="3.40.50.2000">
    <property type="entry name" value="Glycogen Phosphorylase B"/>
    <property type="match status" value="2"/>
</dbReference>
<dbReference type="SUPFAM" id="SSF53756">
    <property type="entry name" value="UDP-Glycosyltransferase/glycogen phosphorylase"/>
    <property type="match status" value="1"/>
</dbReference>
<evidence type="ECO:0000313" key="3">
    <source>
        <dbReference type="EMBL" id="BCX87775.1"/>
    </source>
</evidence>
<sequence>MKKRLCFVGLEAYPVFNPEKGGHHGGEGVQQALLARAFVRRGYEVHMVVLDHGQPDGEVIDGIRLWKAFSPQAGISVLRFVHPRATGLLAALARADADLYYQSCAGVATALTAWHCRRHRRPFVYRVASDTDCIPGRQLIRYWRDRKLYEWGLRQADLIVAQSCQQQALLRRHYGLDSEMAGMLVEELERSTGLEARHLDVLWVNNIRPVKCPQRVLEIAAGLPDLSFRVIGGACPGSEKLYADLQRQAQTLSNLEWSGFLPYHQSRGMFARAKLLLSTSDSEGFPNTYLQAWMAGTPVVAFFDPDGIIEREGLGVVVSSVPQAVEVIRDLLSQPERWQRLSRKVRAYALAHHGPGVVDRYEALFRPLLERN</sequence>
<dbReference type="GO" id="GO:1901135">
    <property type="term" value="P:carbohydrate derivative metabolic process"/>
    <property type="evidence" value="ECO:0007669"/>
    <property type="project" value="UniProtKB-ARBA"/>
</dbReference>
<gene>
    <name evidence="3" type="ORF">MIN45_P0142</name>
</gene>
<dbReference type="EMBL" id="AP024718">
    <property type="protein sequence ID" value="BCX87775.1"/>
    <property type="molecule type" value="Genomic_DNA"/>
</dbReference>
<feature type="domain" description="Glycosyltransferase subfamily 4-like N-terminal" evidence="2">
    <location>
        <begin position="25"/>
        <end position="178"/>
    </location>
</feature>
<keyword evidence="4" id="KW-1185">Reference proteome</keyword>
<dbReference type="AlphaFoldDB" id="A0AAU9CT40"/>
<dbReference type="Pfam" id="PF00534">
    <property type="entry name" value="Glycos_transf_1"/>
    <property type="match status" value="1"/>
</dbReference>
<dbReference type="RefSeq" id="WP_286292724.1">
    <property type="nucleotide sequence ID" value="NZ_AP024718.1"/>
</dbReference>
<feature type="domain" description="Glycosyl transferase family 1" evidence="1">
    <location>
        <begin position="187"/>
        <end position="346"/>
    </location>
</feature>
<evidence type="ECO:0008006" key="5">
    <source>
        <dbReference type="Google" id="ProtNLM"/>
    </source>
</evidence>
<organism evidence="3 4">
    <name type="scientific">Methylomarinovum tepidoasis</name>
    <dbReference type="NCBI Taxonomy" id="2840183"/>
    <lineage>
        <taxon>Bacteria</taxon>
        <taxon>Pseudomonadati</taxon>
        <taxon>Pseudomonadota</taxon>
        <taxon>Gammaproteobacteria</taxon>
        <taxon>Methylococcales</taxon>
        <taxon>Methylothermaceae</taxon>
        <taxon>Methylomarinovum</taxon>
    </lineage>
</organism>
<evidence type="ECO:0000259" key="2">
    <source>
        <dbReference type="Pfam" id="PF13579"/>
    </source>
</evidence>